<evidence type="ECO:0000313" key="2">
    <source>
        <dbReference type="EMBL" id="KAK3056764.1"/>
    </source>
</evidence>
<comment type="caution">
    <text evidence="2">The sequence shown here is derived from an EMBL/GenBank/DDBJ whole genome shotgun (WGS) entry which is preliminary data.</text>
</comment>
<dbReference type="SUPFAM" id="SSF51735">
    <property type="entry name" value="NAD(P)-binding Rossmann-fold domains"/>
    <property type="match status" value="1"/>
</dbReference>
<dbReference type="Proteomes" id="UP001271007">
    <property type="component" value="Unassembled WGS sequence"/>
</dbReference>
<feature type="domain" description="PRISE-like Rossmann-fold" evidence="1">
    <location>
        <begin position="141"/>
        <end position="268"/>
    </location>
</feature>
<keyword evidence="3" id="KW-1185">Reference proteome</keyword>
<dbReference type="PANTHER" id="PTHR32487:SF29">
    <property type="entry name" value="NAD-DEPENDENT EPIMERASE_DEHYDRATASE DOMAIN-CONTAINING PROTEIN"/>
    <property type="match status" value="1"/>
</dbReference>
<organism evidence="2 3">
    <name type="scientific">Extremus antarcticus</name>
    <dbReference type="NCBI Taxonomy" id="702011"/>
    <lineage>
        <taxon>Eukaryota</taxon>
        <taxon>Fungi</taxon>
        <taxon>Dikarya</taxon>
        <taxon>Ascomycota</taxon>
        <taxon>Pezizomycotina</taxon>
        <taxon>Dothideomycetes</taxon>
        <taxon>Dothideomycetidae</taxon>
        <taxon>Mycosphaerellales</taxon>
        <taxon>Extremaceae</taxon>
        <taxon>Extremus</taxon>
    </lineage>
</organism>
<dbReference type="AlphaFoldDB" id="A0AAJ0GFX3"/>
<dbReference type="InterPro" id="IPR036291">
    <property type="entry name" value="NAD(P)-bd_dom_sf"/>
</dbReference>
<name>A0AAJ0GFX3_9PEZI</name>
<dbReference type="InterPro" id="IPR055222">
    <property type="entry name" value="PRISE-like_Rossmann-fold"/>
</dbReference>
<dbReference type="EMBL" id="JAWDJX010000005">
    <property type="protein sequence ID" value="KAK3056764.1"/>
    <property type="molecule type" value="Genomic_DNA"/>
</dbReference>
<sequence length="393" mass="44749">MVKVLAAAPERWSKIYCLSRRPPPDYFFDGLGDGASRVEHVEADFLGSPEQLSEMLKEKIKKVIDSGPHIELHSRSQARWLDTEALPLANRSEALWYNINRQKPTSSKTFADPFAFLSAGFHIGPATCPSFETDARVMLENNFYYPQEDILSRYCSENGVGWNVVRPSYIIGAVRDNLLNHMVGFAIYASVQAHLKQPLAFPGDYLAWDREMCQSTAMMDAYLEEWAVLTPQAANEAFNAQDGLPFTWGRFWAYLASWYGIEWTPPETDQSKYRQTISRATETPRGYGPQGVVRSSFSLTEWMERPEVEKAWTEIKEKYDLKVDPIKDRVQIFGLTDSAVISCWPLSLSMRKARKMGFHGSVDSYEAAFHCLKDMADLKISAPLTMDKFVDKQ</sequence>
<gene>
    <name evidence="2" type="ORF">LTR09_002557</name>
</gene>
<protein>
    <recommendedName>
        <fullName evidence="1">PRISE-like Rossmann-fold domain-containing protein</fullName>
    </recommendedName>
</protein>
<dbReference type="PANTHER" id="PTHR32487">
    <property type="entry name" value="3-OXO-DELTA(4,5)-STEROID 5-BETA-REDUCTASE"/>
    <property type="match status" value="1"/>
</dbReference>
<dbReference type="Gene3D" id="3.40.50.720">
    <property type="entry name" value="NAD(P)-binding Rossmann-like Domain"/>
    <property type="match status" value="1"/>
</dbReference>
<evidence type="ECO:0000259" key="1">
    <source>
        <dbReference type="Pfam" id="PF22917"/>
    </source>
</evidence>
<evidence type="ECO:0000313" key="3">
    <source>
        <dbReference type="Proteomes" id="UP001271007"/>
    </source>
</evidence>
<proteinExistence type="predicted"/>
<reference evidence="2" key="1">
    <citation type="submission" date="2023-04" db="EMBL/GenBank/DDBJ databases">
        <title>Black Yeasts Isolated from many extreme environments.</title>
        <authorList>
            <person name="Coleine C."/>
            <person name="Stajich J.E."/>
            <person name="Selbmann L."/>
        </authorList>
    </citation>
    <scope>NUCLEOTIDE SEQUENCE</scope>
    <source>
        <strain evidence="2">CCFEE 5312</strain>
    </source>
</reference>
<accession>A0AAJ0GFX3</accession>
<dbReference type="Pfam" id="PF22917">
    <property type="entry name" value="PRISE"/>
    <property type="match status" value="1"/>
</dbReference>